<proteinExistence type="predicted"/>
<comment type="caution">
    <text evidence="1">The sequence shown here is derived from an EMBL/GenBank/DDBJ whole genome shotgun (WGS) entry which is preliminary data.</text>
</comment>
<gene>
    <name evidence="1" type="ORF">PsorP6_014523</name>
</gene>
<evidence type="ECO:0000313" key="1">
    <source>
        <dbReference type="EMBL" id="KAI9909391.1"/>
    </source>
</evidence>
<accession>A0ACC0VUF7</accession>
<organism evidence="1 2">
    <name type="scientific">Peronosclerospora sorghi</name>
    <dbReference type="NCBI Taxonomy" id="230839"/>
    <lineage>
        <taxon>Eukaryota</taxon>
        <taxon>Sar</taxon>
        <taxon>Stramenopiles</taxon>
        <taxon>Oomycota</taxon>
        <taxon>Peronosporomycetes</taxon>
        <taxon>Peronosporales</taxon>
        <taxon>Peronosporaceae</taxon>
        <taxon>Peronosclerospora</taxon>
    </lineage>
</organism>
<reference evidence="1 2" key="1">
    <citation type="journal article" date="2022" name="bioRxiv">
        <title>The genome of the oomycete Peronosclerospora sorghi, a cosmopolitan pathogen of maize and sorghum, is inflated with dispersed pseudogenes.</title>
        <authorList>
            <person name="Fletcher K."/>
            <person name="Martin F."/>
            <person name="Isakeit T."/>
            <person name="Cavanaugh K."/>
            <person name="Magill C."/>
            <person name="Michelmore R."/>
        </authorList>
    </citation>
    <scope>NUCLEOTIDE SEQUENCE [LARGE SCALE GENOMIC DNA]</scope>
    <source>
        <strain evidence="1">P6</strain>
    </source>
</reference>
<dbReference type="Proteomes" id="UP001163321">
    <property type="component" value="Chromosome 7"/>
</dbReference>
<dbReference type="EMBL" id="CM047586">
    <property type="protein sequence ID" value="KAI9909391.1"/>
    <property type="molecule type" value="Genomic_DNA"/>
</dbReference>
<keyword evidence="2" id="KW-1185">Reference proteome</keyword>
<name>A0ACC0VUF7_9STRA</name>
<sequence length="310" mass="34191">MESAEQRKRVTPLSTLSLDSSTDDEEVAAASSTTRPGRCRYVWTPFLLLIGIVVVPVGLVLALDRNDGFQDGVDEAVATDSMFLTLSHVASDGKSLNAPQQKLMDWLTLARDTSEISVVGGSTNMSVTGVLFPQNVDSLLPFHALLSIDSGRSFPRRQYIVVAHERGYKWDLTSFGSDTLSTSGCLKANETLAFLNLDSRASWTSTDHNEVDVVFDGVTYTVSMDENDDYITSETGSEKCWVIESGNEEVGFHVCTEGAFSDHLSQADFEELFRVPTECPHLVPNASRLRTLSSVPLPLRKWYDTYRGED</sequence>
<evidence type="ECO:0000313" key="2">
    <source>
        <dbReference type="Proteomes" id="UP001163321"/>
    </source>
</evidence>
<protein>
    <submittedName>
        <fullName evidence="1">Uncharacterized protein</fullName>
    </submittedName>
</protein>